<dbReference type="PANTHER" id="PTHR48100:SF1">
    <property type="entry name" value="HISTIDINE PHOSPHATASE FAMILY PROTEIN-RELATED"/>
    <property type="match status" value="1"/>
</dbReference>
<dbReference type="InterPro" id="IPR029033">
    <property type="entry name" value="His_PPase_superfam"/>
</dbReference>
<dbReference type="Pfam" id="PF00300">
    <property type="entry name" value="His_Phos_1"/>
    <property type="match status" value="1"/>
</dbReference>
<organism evidence="1 2">
    <name type="scientific">Marivibrio halodurans</name>
    <dbReference type="NCBI Taxonomy" id="2039722"/>
    <lineage>
        <taxon>Bacteria</taxon>
        <taxon>Pseudomonadati</taxon>
        <taxon>Pseudomonadota</taxon>
        <taxon>Alphaproteobacteria</taxon>
        <taxon>Rhodospirillales</taxon>
        <taxon>Rhodospirillaceae</taxon>
        <taxon>Marivibrio</taxon>
    </lineage>
</organism>
<dbReference type="GO" id="GO:0016791">
    <property type="term" value="F:phosphatase activity"/>
    <property type="evidence" value="ECO:0007669"/>
    <property type="project" value="TreeGrafter"/>
</dbReference>
<dbReference type="InterPro" id="IPR050275">
    <property type="entry name" value="PGM_Phosphatase"/>
</dbReference>
<dbReference type="Proteomes" id="UP000672602">
    <property type="component" value="Unassembled WGS sequence"/>
</dbReference>
<dbReference type="CDD" id="cd07067">
    <property type="entry name" value="HP_PGM_like"/>
    <property type="match status" value="1"/>
</dbReference>
<gene>
    <name evidence="1" type="ORF">KAJ83_13865</name>
</gene>
<dbReference type="PANTHER" id="PTHR48100">
    <property type="entry name" value="BROAD-SPECIFICITY PHOSPHATASE YOR283W-RELATED"/>
    <property type="match status" value="1"/>
</dbReference>
<dbReference type="InterPro" id="IPR013078">
    <property type="entry name" value="His_Pase_superF_clade-1"/>
</dbReference>
<protein>
    <submittedName>
        <fullName evidence="1">Histidine phosphatase family protein</fullName>
    </submittedName>
</protein>
<dbReference type="SMART" id="SM00855">
    <property type="entry name" value="PGAM"/>
    <property type="match status" value="1"/>
</dbReference>
<dbReference type="SUPFAM" id="SSF53254">
    <property type="entry name" value="Phosphoglycerate mutase-like"/>
    <property type="match status" value="1"/>
</dbReference>
<dbReference type="GO" id="GO:0005737">
    <property type="term" value="C:cytoplasm"/>
    <property type="evidence" value="ECO:0007669"/>
    <property type="project" value="TreeGrafter"/>
</dbReference>
<reference evidence="1" key="1">
    <citation type="submission" date="2021-04" db="EMBL/GenBank/DDBJ databases">
        <authorList>
            <person name="Zhang D.-C."/>
        </authorList>
    </citation>
    <scope>NUCLEOTIDE SEQUENCE</scope>
    <source>
        <strain evidence="1">CGMCC 1.15697</strain>
    </source>
</reference>
<comment type="caution">
    <text evidence="1">The sequence shown here is derived from an EMBL/GenBank/DDBJ whole genome shotgun (WGS) entry which is preliminary data.</text>
</comment>
<sequence>MTAIVTRWWWVRHAPVTENEGRIYGAADLNCVTDDAAAFSGLADLLPEKARLVTSHLKRTRQTADAIRAAGLALPEPLVEPDIGEQSFGDWQGKHHAELQTEEAFTGHHFWLCPGHFRPPGGESFADLIARTAPAIERLSDDHPDGDIVAVGHGGTIRAALALALGLDAEGALAFTIDNLSVTRLDRIVERGSAPDGHRDRRMWRVVMVNRAPHA</sequence>
<evidence type="ECO:0000313" key="2">
    <source>
        <dbReference type="Proteomes" id="UP000672602"/>
    </source>
</evidence>
<dbReference type="RefSeq" id="WP_210682680.1">
    <property type="nucleotide sequence ID" value="NZ_JAGMWN010000006.1"/>
</dbReference>
<dbReference type="Gene3D" id="3.40.50.1240">
    <property type="entry name" value="Phosphoglycerate mutase-like"/>
    <property type="match status" value="1"/>
</dbReference>
<accession>A0A8J7V3C8</accession>
<dbReference type="AlphaFoldDB" id="A0A8J7V3C8"/>
<dbReference type="EMBL" id="JAGMWN010000006">
    <property type="protein sequence ID" value="MBP5858101.1"/>
    <property type="molecule type" value="Genomic_DNA"/>
</dbReference>
<keyword evidence="2" id="KW-1185">Reference proteome</keyword>
<name>A0A8J7V3C8_9PROT</name>
<evidence type="ECO:0000313" key="1">
    <source>
        <dbReference type="EMBL" id="MBP5858101.1"/>
    </source>
</evidence>
<proteinExistence type="predicted"/>